<organism evidence="2 3">
    <name type="scientific">Aquimarina brevivitae</name>
    <dbReference type="NCBI Taxonomy" id="323412"/>
    <lineage>
        <taxon>Bacteria</taxon>
        <taxon>Pseudomonadati</taxon>
        <taxon>Bacteroidota</taxon>
        <taxon>Flavobacteriia</taxon>
        <taxon>Flavobacteriales</taxon>
        <taxon>Flavobacteriaceae</taxon>
        <taxon>Aquimarina</taxon>
    </lineage>
</organism>
<protein>
    <submittedName>
        <fullName evidence="2">RHS repeat-associated protein</fullName>
    </submittedName>
</protein>
<dbReference type="AlphaFoldDB" id="A0A4Q7PIB9"/>
<keyword evidence="3" id="KW-1185">Reference proteome</keyword>
<dbReference type="InterPro" id="IPR050708">
    <property type="entry name" value="T6SS_VgrG/RHS"/>
</dbReference>
<accession>A0A4Q7PIB9</accession>
<dbReference type="InterPro" id="IPR022385">
    <property type="entry name" value="Rhs_assc_core"/>
</dbReference>
<dbReference type="PANTHER" id="PTHR32305:SF15">
    <property type="entry name" value="PROTEIN RHSA-RELATED"/>
    <property type="match status" value="1"/>
</dbReference>
<evidence type="ECO:0000313" key="3">
    <source>
        <dbReference type="Proteomes" id="UP000292262"/>
    </source>
</evidence>
<evidence type="ECO:0000313" key="2">
    <source>
        <dbReference type="EMBL" id="RZS99560.1"/>
    </source>
</evidence>
<dbReference type="EMBL" id="SGXE01000001">
    <property type="protein sequence ID" value="RZS99560.1"/>
    <property type="molecule type" value="Genomic_DNA"/>
</dbReference>
<feature type="transmembrane region" description="Helical" evidence="1">
    <location>
        <begin position="5"/>
        <end position="24"/>
    </location>
</feature>
<sequence>MKKAIYFNIIILILSYLNCVGQIIPKYGYDNNGNLSYDQNKEIESIAYNVLNLPEAINFNDGRKIVFSYNASGEKIQQSVYDSNGNLVQQYNYIGGIVYENQNLSFIAQQEGYIEPNDDQTFLYTYQHFDHLGNIRLSYSDADKDGLIDQVVNGTDKDGDGDFYNEVKETKDYYPFGLVYKRDNVVRGRKHPYGFGKKEELEMFGLDWQDFGARMYEASLGRWHVIDPLAEKYYAISPNVYVANNPLNFIDPTGAKIEDPDGIVKRQKNFHESNIEGIKEALKVVEDKKMKKAFKGLLNANKSMLDKIEQLEVSEQTYRVSTINDNGVGYNVINNKVDIGIDGNLSNDDFIAMVAHELEHAHQYETGQISLRTDGFAEALNDIGDETNAFNQERIFGLGARFFLNKTEEEYTDAKTRGEGVNYRALPKGPISINSPQGRALRRRTIEAGRTGQPTKEYYKGWQADRALGFLGRTYTTSPFSN</sequence>
<comment type="caution">
    <text evidence="2">The sequence shown here is derived from an EMBL/GenBank/DDBJ whole genome shotgun (WGS) entry which is preliminary data.</text>
</comment>
<name>A0A4Q7PIB9_9FLAO</name>
<proteinExistence type="predicted"/>
<gene>
    <name evidence="2" type="ORF">EV197_0782</name>
</gene>
<keyword evidence="1" id="KW-1133">Transmembrane helix</keyword>
<keyword evidence="1" id="KW-0472">Membrane</keyword>
<reference evidence="2 3" key="1">
    <citation type="submission" date="2019-02" db="EMBL/GenBank/DDBJ databases">
        <title>Genomic Encyclopedia of Type Strains, Phase IV (KMG-IV): sequencing the most valuable type-strain genomes for metagenomic binning, comparative biology and taxonomic classification.</title>
        <authorList>
            <person name="Goeker M."/>
        </authorList>
    </citation>
    <scope>NUCLEOTIDE SEQUENCE [LARGE SCALE GENOMIC DNA]</scope>
    <source>
        <strain evidence="2 3">DSM 17196</strain>
    </source>
</reference>
<keyword evidence="1" id="KW-0812">Transmembrane</keyword>
<dbReference type="RefSeq" id="WP_165388997.1">
    <property type="nucleotide sequence ID" value="NZ_SGXE01000001.1"/>
</dbReference>
<evidence type="ECO:0000256" key="1">
    <source>
        <dbReference type="SAM" id="Phobius"/>
    </source>
</evidence>
<dbReference type="PANTHER" id="PTHR32305">
    <property type="match status" value="1"/>
</dbReference>
<dbReference type="NCBIfam" id="TIGR03696">
    <property type="entry name" value="Rhs_assc_core"/>
    <property type="match status" value="1"/>
</dbReference>
<dbReference type="Gene3D" id="2.180.10.10">
    <property type="entry name" value="RHS repeat-associated core"/>
    <property type="match status" value="1"/>
</dbReference>
<dbReference type="Proteomes" id="UP000292262">
    <property type="component" value="Unassembled WGS sequence"/>
</dbReference>